<feature type="compositionally biased region" description="Basic and acidic residues" evidence="1">
    <location>
        <begin position="1"/>
        <end position="20"/>
    </location>
</feature>
<protein>
    <submittedName>
        <fullName evidence="2">Uncharacterized protein</fullName>
    </submittedName>
</protein>
<evidence type="ECO:0000313" key="3">
    <source>
        <dbReference type="Proteomes" id="UP000324091"/>
    </source>
</evidence>
<evidence type="ECO:0000256" key="1">
    <source>
        <dbReference type="SAM" id="MobiDB-lite"/>
    </source>
</evidence>
<sequence>MERRGEERRGEERRGEERHRNTYKNTLFMQAAGRVENGDGEKQKNYARISITSLLDEEEERRGEETMTQTEACQVIMFPDPGSLGL</sequence>
<dbReference type="Proteomes" id="UP000324091">
    <property type="component" value="Chromosome 13"/>
</dbReference>
<comment type="caution">
    <text evidence="2">The sequence shown here is derived from an EMBL/GenBank/DDBJ whole genome shotgun (WGS) entry which is preliminary data.</text>
</comment>
<reference evidence="2 3" key="1">
    <citation type="submission" date="2019-04" db="EMBL/GenBank/DDBJ databases">
        <title>Chromosome genome assembly for Takifugu flavidus.</title>
        <authorList>
            <person name="Xiao S."/>
        </authorList>
    </citation>
    <scope>NUCLEOTIDE SEQUENCE [LARGE SCALE GENOMIC DNA]</scope>
    <source>
        <strain evidence="2">HTHZ2018</strain>
        <tissue evidence="2">Muscle</tissue>
    </source>
</reference>
<name>A0A5C6PA18_9TELE</name>
<gene>
    <name evidence="2" type="ORF">D4764_13G0012540</name>
</gene>
<evidence type="ECO:0000313" key="2">
    <source>
        <dbReference type="EMBL" id="TWW76592.1"/>
    </source>
</evidence>
<keyword evidence="3" id="KW-1185">Reference proteome</keyword>
<accession>A0A5C6PA18</accession>
<organism evidence="2 3">
    <name type="scientific">Takifugu flavidus</name>
    <name type="common">sansaifugu</name>
    <dbReference type="NCBI Taxonomy" id="433684"/>
    <lineage>
        <taxon>Eukaryota</taxon>
        <taxon>Metazoa</taxon>
        <taxon>Chordata</taxon>
        <taxon>Craniata</taxon>
        <taxon>Vertebrata</taxon>
        <taxon>Euteleostomi</taxon>
        <taxon>Actinopterygii</taxon>
        <taxon>Neopterygii</taxon>
        <taxon>Teleostei</taxon>
        <taxon>Neoteleostei</taxon>
        <taxon>Acanthomorphata</taxon>
        <taxon>Eupercaria</taxon>
        <taxon>Tetraodontiformes</taxon>
        <taxon>Tetradontoidea</taxon>
        <taxon>Tetraodontidae</taxon>
        <taxon>Takifugu</taxon>
    </lineage>
</organism>
<dbReference type="EMBL" id="RHFK02000005">
    <property type="protein sequence ID" value="TWW76592.1"/>
    <property type="molecule type" value="Genomic_DNA"/>
</dbReference>
<feature type="region of interest" description="Disordered" evidence="1">
    <location>
        <begin position="1"/>
        <end position="42"/>
    </location>
</feature>
<proteinExistence type="predicted"/>
<dbReference type="AlphaFoldDB" id="A0A5C6PA18"/>